<keyword evidence="1" id="KW-0472">Membrane</keyword>
<proteinExistence type="predicted"/>
<feature type="transmembrane region" description="Helical" evidence="1">
    <location>
        <begin position="44"/>
        <end position="65"/>
    </location>
</feature>
<keyword evidence="1" id="KW-1133">Transmembrane helix</keyword>
<protein>
    <submittedName>
        <fullName evidence="2">Uncharacterized protein</fullName>
    </submittedName>
</protein>
<dbReference type="EMBL" id="RKQG01000001">
    <property type="protein sequence ID" value="RPE31869.1"/>
    <property type="molecule type" value="Genomic_DNA"/>
</dbReference>
<keyword evidence="1" id="KW-0812">Transmembrane</keyword>
<gene>
    <name evidence="2" type="ORF">EDD38_0109</name>
</gene>
<accession>A0A3N4RL00</accession>
<organism evidence="2 3">
    <name type="scientific">Kitasatospora cineracea</name>
    <dbReference type="NCBI Taxonomy" id="88074"/>
    <lineage>
        <taxon>Bacteria</taxon>
        <taxon>Bacillati</taxon>
        <taxon>Actinomycetota</taxon>
        <taxon>Actinomycetes</taxon>
        <taxon>Kitasatosporales</taxon>
        <taxon>Streptomycetaceae</taxon>
        <taxon>Kitasatospora</taxon>
    </lineage>
</organism>
<feature type="transmembrane region" description="Helical" evidence="1">
    <location>
        <begin position="77"/>
        <end position="97"/>
    </location>
</feature>
<evidence type="ECO:0000313" key="2">
    <source>
        <dbReference type="EMBL" id="RPE31869.1"/>
    </source>
</evidence>
<reference evidence="2 3" key="1">
    <citation type="submission" date="2018-11" db="EMBL/GenBank/DDBJ databases">
        <title>Sequencing the genomes of 1000 actinobacteria strains.</title>
        <authorList>
            <person name="Klenk H.-P."/>
        </authorList>
    </citation>
    <scope>NUCLEOTIDE SEQUENCE [LARGE SCALE GENOMIC DNA]</scope>
    <source>
        <strain evidence="2 3">DSM 44781</strain>
    </source>
</reference>
<sequence>MRKTARALLWPVRCVLVAAVPWGISLWMLRLEQDTWRENEHGPTIVIMLAYLFFCIGKLMVYALVRDRWMDERTGTARWVVFWVGTAVVVISFYTAGGFGARDVEQRILHDRGVTAAGLVTGIRTHTGDSGAPRQDGVHVRLDDGRSLSVDGEPRVGSTVQVTADPLGKVQPRLGRRPAPPTGRLLKVFLVVLAVGHVMEASLVCGPLTRKAPGTTG</sequence>
<name>A0A3N4RL00_9ACTN</name>
<dbReference type="Proteomes" id="UP000266906">
    <property type="component" value="Unassembled WGS sequence"/>
</dbReference>
<keyword evidence="3" id="KW-1185">Reference proteome</keyword>
<evidence type="ECO:0000256" key="1">
    <source>
        <dbReference type="SAM" id="Phobius"/>
    </source>
</evidence>
<dbReference type="AlphaFoldDB" id="A0A3N4RL00"/>
<feature type="transmembrane region" description="Helical" evidence="1">
    <location>
        <begin position="7"/>
        <end position="24"/>
    </location>
</feature>
<dbReference type="RefSeq" id="WP_123817002.1">
    <property type="nucleotide sequence ID" value="NZ_RKQG01000001.1"/>
</dbReference>
<comment type="caution">
    <text evidence="2">The sequence shown here is derived from an EMBL/GenBank/DDBJ whole genome shotgun (WGS) entry which is preliminary data.</text>
</comment>
<evidence type="ECO:0000313" key="3">
    <source>
        <dbReference type="Proteomes" id="UP000266906"/>
    </source>
</evidence>